<dbReference type="Pfam" id="PF05050">
    <property type="entry name" value="Methyltransf_21"/>
    <property type="match status" value="1"/>
</dbReference>
<reference evidence="2" key="1">
    <citation type="submission" date="2020-08" db="EMBL/GenBank/DDBJ databases">
        <title>Ramlibacter sp. USB13 16S ribosomal RNA gene genome sequencing and assembly.</title>
        <authorList>
            <person name="Kang M."/>
        </authorList>
    </citation>
    <scope>NUCLEOTIDE SEQUENCE</scope>
    <source>
        <strain evidence="2">USB13</strain>
    </source>
</reference>
<dbReference type="InterPro" id="IPR029063">
    <property type="entry name" value="SAM-dependent_MTases_sf"/>
</dbReference>
<proteinExistence type="predicted"/>
<gene>
    <name evidence="2" type="ORF">H8N03_08035</name>
</gene>
<feature type="domain" description="Methyltransferase FkbM" evidence="1">
    <location>
        <begin position="74"/>
        <end position="239"/>
    </location>
</feature>
<keyword evidence="3" id="KW-1185">Reference proteome</keyword>
<dbReference type="Gene3D" id="3.40.50.150">
    <property type="entry name" value="Vaccinia Virus protein VP39"/>
    <property type="match status" value="1"/>
</dbReference>
<dbReference type="PANTHER" id="PTHR34203:SF15">
    <property type="entry name" value="SLL1173 PROTEIN"/>
    <property type="match status" value="1"/>
</dbReference>
<dbReference type="GO" id="GO:0008168">
    <property type="term" value="F:methyltransferase activity"/>
    <property type="evidence" value="ECO:0007669"/>
    <property type="project" value="UniProtKB-KW"/>
</dbReference>
<dbReference type="InterPro" id="IPR052514">
    <property type="entry name" value="SAM-dependent_MTase"/>
</dbReference>
<dbReference type="RefSeq" id="WP_187075633.1">
    <property type="nucleotide sequence ID" value="NZ_JACORT010000002.1"/>
</dbReference>
<organism evidence="2 3">
    <name type="scientific">Ramlibacter cellulosilyticus</name>
    <dbReference type="NCBI Taxonomy" id="2764187"/>
    <lineage>
        <taxon>Bacteria</taxon>
        <taxon>Pseudomonadati</taxon>
        <taxon>Pseudomonadota</taxon>
        <taxon>Betaproteobacteria</taxon>
        <taxon>Burkholderiales</taxon>
        <taxon>Comamonadaceae</taxon>
        <taxon>Ramlibacter</taxon>
    </lineage>
</organism>
<dbReference type="GO" id="GO:0032259">
    <property type="term" value="P:methylation"/>
    <property type="evidence" value="ECO:0007669"/>
    <property type="project" value="UniProtKB-KW"/>
</dbReference>
<evidence type="ECO:0000313" key="2">
    <source>
        <dbReference type="EMBL" id="MBC5782893.1"/>
    </source>
</evidence>
<name>A0A923SB53_9BURK</name>
<keyword evidence="2" id="KW-0808">Transferase</keyword>
<dbReference type="AlphaFoldDB" id="A0A923SB53"/>
<accession>A0A923SB53</accession>
<dbReference type="PANTHER" id="PTHR34203">
    <property type="entry name" value="METHYLTRANSFERASE, FKBM FAMILY PROTEIN"/>
    <property type="match status" value="1"/>
</dbReference>
<dbReference type="InterPro" id="IPR006342">
    <property type="entry name" value="FkbM_mtfrase"/>
</dbReference>
<dbReference type="NCBIfam" id="TIGR01444">
    <property type="entry name" value="fkbM_fam"/>
    <property type="match status" value="1"/>
</dbReference>
<dbReference type="EMBL" id="JACORT010000002">
    <property type="protein sequence ID" value="MBC5782893.1"/>
    <property type="molecule type" value="Genomic_DNA"/>
</dbReference>
<comment type="caution">
    <text evidence="2">The sequence shown here is derived from an EMBL/GenBank/DDBJ whole genome shotgun (WGS) entry which is preliminary data.</text>
</comment>
<evidence type="ECO:0000259" key="1">
    <source>
        <dbReference type="Pfam" id="PF05050"/>
    </source>
</evidence>
<sequence>MAFPPRPIAYVLAATNHGSMIVNRNDHSGGGGKSFGVGFELLDQSAFDPDEVAGVLEILDVRRRHFGDGLVALDGGANIGVHTIEWARHMFGWGRVLSFEAQEYVFYALAGNIALNNCWNASARWCALGGGEGSIDIPEPDYLRPGSFGSLELRRLGKTEYIGQQVSYDHEDLVRTPMVSVDSLALERLDLLKLDVEGMEIEVLRGARATLERCKPVVLAEFIKSDKAGLLAILRDAGYGKFLQAGMNVLAFHASDPCANEFRGPPLQASA</sequence>
<evidence type="ECO:0000313" key="3">
    <source>
        <dbReference type="Proteomes" id="UP000608513"/>
    </source>
</evidence>
<protein>
    <submittedName>
        <fullName evidence="2">FkbM family methyltransferase</fullName>
    </submittedName>
</protein>
<keyword evidence="2" id="KW-0489">Methyltransferase</keyword>
<dbReference type="SUPFAM" id="SSF53335">
    <property type="entry name" value="S-adenosyl-L-methionine-dependent methyltransferases"/>
    <property type="match status" value="1"/>
</dbReference>
<dbReference type="Proteomes" id="UP000608513">
    <property type="component" value="Unassembled WGS sequence"/>
</dbReference>